<dbReference type="Proteomes" id="UP000589520">
    <property type="component" value="Unassembled WGS sequence"/>
</dbReference>
<keyword evidence="4" id="KW-1185">Reference proteome</keyword>
<accession>A0A7Y9PJ46</accession>
<dbReference type="RefSeq" id="WP_179492477.1">
    <property type="nucleotide sequence ID" value="NZ_JACCCW010000002.1"/>
</dbReference>
<proteinExistence type="predicted"/>
<evidence type="ECO:0000259" key="2">
    <source>
        <dbReference type="Pfam" id="PF02563"/>
    </source>
</evidence>
<name>A0A7Y9PJ46_9BACT</name>
<evidence type="ECO:0000313" key="4">
    <source>
        <dbReference type="Proteomes" id="UP000589520"/>
    </source>
</evidence>
<gene>
    <name evidence="3" type="ORF">HDF17_003126</name>
</gene>
<keyword evidence="1" id="KW-0732">Signal</keyword>
<dbReference type="Gene3D" id="3.30.1950.10">
    <property type="entry name" value="wza like domain"/>
    <property type="match status" value="1"/>
</dbReference>
<dbReference type="InterPro" id="IPR049712">
    <property type="entry name" value="Poly_export"/>
</dbReference>
<dbReference type="EMBL" id="JACCCW010000002">
    <property type="protein sequence ID" value="NYF80806.1"/>
    <property type="molecule type" value="Genomic_DNA"/>
</dbReference>
<dbReference type="Pfam" id="PF02563">
    <property type="entry name" value="Poly_export"/>
    <property type="match status" value="1"/>
</dbReference>
<dbReference type="InterPro" id="IPR003715">
    <property type="entry name" value="Poly_export_N"/>
</dbReference>
<evidence type="ECO:0000313" key="3">
    <source>
        <dbReference type="EMBL" id="NYF80806.1"/>
    </source>
</evidence>
<sequence>MKFHEINHPLSITVRVMLWFKFEILSIPFNSLGTDLKGVCVLMRIKPPNFSLVGPALVLLFTSQGHAKDKRKYAMPPPEFFHPRNVSSVTIQPGDTIAISSYYTAELTKTVRVREDGKVSLPLLQGVQASGLTPEQLQQALITDYAREFTHPDITVDLVAPANYAVYVTGEVGMPGPKEIHGRMTVAMALASAQVLNKTGKPKSTFLIRAAEAGHYNVYKLDASFPTGSARDIEIVPGDVLFVPKKIIANADDFVDMWIRQLLPATPNVGTSVLFTPGNTTTIASASK</sequence>
<dbReference type="AlphaFoldDB" id="A0A7Y9PJ46"/>
<dbReference type="GO" id="GO:0015159">
    <property type="term" value="F:polysaccharide transmembrane transporter activity"/>
    <property type="evidence" value="ECO:0007669"/>
    <property type="project" value="InterPro"/>
</dbReference>
<feature type="domain" description="Polysaccharide export protein N-terminal" evidence="2">
    <location>
        <begin position="87"/>
        <end position="158"/>
    </location>
</feature>
<evidence type="ECO:0000256" key="1">
    <source>
        <dbReference type="ARBA" id="ARBA00022729"/>
    </source>
</evidence>
<reference evidence="3 4" key="1">
    <citation type="submission" date="2020-07" db="EMBL/GenBank/DDBJ databases">
        <title>Genomic Encyclopedia of Type Strains, Phase IV (KMG-V): Genome sequencing to study the core and pangenomes of soil and plant-associated prokaryotes.</title>
        <authorList>
            <person name="Whitman W."/>
        </authorList>
    </citation>
    <scope>NUCLEOTIDE SEQUENCE [LARGE SCALE GENOMIC DNA]</scope>
    <source>
        <strain evidence="3 4">X4EP2</strain>
    </source>
</reference>
<protein>
    <submittedName>
        <fullName evidence="3">Protein involved in polysaccharide export with SLBB domain</fullName>
    </submittedName>
</protein>
<dbReference type="Gene3D" id="3.10.560.10">
    <property type="entry name" value="Outer membrane lipoprotein wza domain like"/>
    <property type="match status" value="1"/>
</dbReference>
<dbReference type="PANTHER" id="PTHR33619:SF3">
    <property type="entry name" value="POLYSACCHARIDE EXPORT PROTEIN GFCE-RELATED"/>
    <property type="match status" value="1"/>
</dbReference>
<organism evidence="3 4">
    <name type="scientific">Granulicella arctica</name>
    <dbReference type="NCBI Taxonomy" id="940613"/>
    <lineage>
        <taxon>Bacteria</taxon>
        <taxon>Pseudomonadati</taxon>
        <taxon>Acidobacteriota</taxon>
        <taxon>Terriglobia</taxon>
        <taxon>Terriglobales</taxon>
        <taxon>Acidobacteriaceae</taxon>
        <taxon>Granulicella</taxon>
    </lineage>
</organism>
<dbReference type="PANTHER" id="PTHR33619">
    <property type="entry name" value="POLYSACCHARIDE EXPORT PROTEIN GFCE-RELATED"/>
    <property type="match status" value="1"/>
</dbReference>
<comment type="caution">
    <text evidence="3">The sequence shown here is derived from an EMBL/GenBank/DDBJ whole genome shotgun (WGS) entry which is preliminary data.</text>
</comment>